<evidence type="ECO:0000313" key="11">
    <source>
        <dbReference type="Ensembl" id="ENSOKIP00005006934.1"/>
    </source>
</evidence>
<keyword evidence="4 10" id="KW-1133">Transmembrane helix</keyword>
<keyword evidence="12" id="KW-1185">Reference proteome</keyword>
<evidence type="ECO:0000256" key="9">
    <source>
        <dbReference type="SAM" id="Coils"/>
    </source>
</evidence>
<dbReference type="GO" id="GO:0005637">
    <property type="term" value="C:nuclear inner membrane"/>
    <property type="evidence" value="ECO:0007669"/>
    <property type="project" value="UniProtKB-SubCell"/>
</dbReference>
<gene>
    <name evidence="11" type="primary">TMEM120B</name>
    <name evidence="11" type="synonym">LOC109892529</name>
</gene>
<comment type="function">
    <text evidence="8">Necessary for efficient adipogenesis. Does not show ion channel activity.</text>
</comment>
<evidence type="ECO:0000256" key="2">
    <source>
        <dbReference type="ARBA" id="ARBA00009700"/>
    </source>
</evidence>
<sequence length="374" mass="43831">MSLQRCQTDWEEIDQEYQQLQETHKVYRQKLDELTNLQATCSSAISKQRKGLKDLGHSLCKCTKTSDEKETELIKDIQIQIKDKENFFFDMEAYLPKKNGLYLNLVLGNVNVTLLSNQAKFAYKDEYEKFKLFMTIILMFGAITCLFLLNYRVTDEIFNFLLVWYYCTLTIRESILMSNGSRIKGWWVSHHYVSTFLSGVMLTWPEGSMYQMFRSQFLAFSIYQSFVHFLQYYYQSGCLYRLRALGERNQLDLTVEGFQSWMWRGLTFLLPFLFFGHVSQTPDHHAAPKYGFSSEVVYIYSTFLLLSTQDIDVSGLISFLNSDELKHNCINWSSRDEVGLVWVCASVFHTDWDESGVGRRSTESKRLLQNLSLL</sequence>
<dbReference type="PANTHER" id="PTHR21433:SF2">
    <property type="entry name" value="TRANSMEMBRANE PROTEIN 120B"/>
    <property type="match status" value="1"/>
</dbReference>
<keyword evidence="5 9" id="KW-0175">Coiled coil</keyword>
<proteinExistence type="inferred from homology"/>
<organism evidence="11 12">
    <name type="scientific">Oncorhynchus kisutch</name>
    <name type="common">Coho salmon</name>
    <name type="synonym">Salmo kisutch</name>
    <dbReference type="NCBI Taxonomy" id="8019"/>
    <lineage>
        <taxon>Eukaryota</taxon>
        <taxon>Metazoa</taxon>
        <taxon>Chordata</taxon>
        <taxon>Craniata</taxon>
        <taxon>Vertebrata</taxon>
        <taxon>Euteleostomi</taxon>
        <taxon>Actinopterygii</taxon>
        <taxon>Neopterygii</taxon>
        <taxon>Teleostei</taxon>
        <taxon>Protacanthopterygii</taxon>
        <taxon>Salmoniformes</taxon>
        <taxon>Salmonidae</taxon>
        <taxon>Salmoninae</taxon>
        <taxon>Oncorhynchus</taxon>
    </lineage>
</organism>
<dbReference type="Proteomes" id="UP000694557">
    <property type="component" value="Unassembled WGS sequence"/>
</dbReference>
<evidence type="ECO:0000256" key="4">
    <source>
        <dbReference type="ARBA" id="ARBA00022989"/>
    </source>
</evidence>
<keyword evidence="3 10" id="KW-0812">Transmembrane</keyword>
<comment type="similarity">
    <text evidence="2">Belongs to the TMEM120 family.</text>
</comment>
<reference evidence="11" key="1">
    <citation type="submission" date="2025-08" db="UniProtKB">
        <authorList>
            <consortium name="Ensembl"/>
        </authorList>
    </citation>
    <scope>IDENTIFICATION</scope>
</reference>
<feature type="transmembrane region" description="Helical" evidence="10">
    <location>
        <begin position="130"/>
        <end position="151"/>
    </location>
</feature>
<accession>A0A8C7CJC0</accession>
<keyword evidence="6 10" id="KW-0472">Membrane</keyword>
<reference evidence="11" key="2">
    <citation type="submission" date="2025-09" db="UniProtKB">
        <authorList>
            <consortium name="Ensembl"/>
        </authorList>
    </citation>
    <scope>IDENTIFICATION</scope>
</reference>
<dbReference type="GO" id="GO:0045444">
    <property type="term" value="P:fat cell differentiation"/>
    <property type="evidence" value="ECO:0007669"/>
    <property type="project" value="TreeGrafter"/>
</dbReference>
<comment type="subcellular location">
    <subcellularLocation>
        <location evidence="1">Nucleus inner membrane</location>
        <topology evidence="1">Multi-pass membrane protein</topology>
    </subcellularLocation>
</comment>
<dbReference type="Pfam" id="PF07851">
    <property type="entry name" value="TMEM120A-B"/>
    <property type="match status" value="1"/>
</dbReference>
<protein>
    <submittedName>
        <fullName evidence="11">Transmembrane protein 120B</fullName>
    </submittedName>
</protein>
<feature type="coiled-coil region" evidence="9">
    <location>
        <begin position="3"/>
        <end position="37"/>
    </location>
</feature>
<dbReference type="GeneTree" id="ENSGT00390000007848"/>
<evidence type="ECO:0000313" key="12">
    <source>
        <dbReference type="Proteomes" id="UP000694557"/>
    </source>
</evidence>
<dbReference type="InterPro" id="IPR012926">
    <property type="entry name" value="TMEM120A/B"/>
</dbReference>
<evidence type="ECO:0000256" key="6">
    <source>
        <dbReference type="ARBA" id="ARBA00023136"/>
    </source>
</evidence>
<dbReference type="PANTHER" id="PTHR21433">
    <property type="entry name" value="TRANSMEMBRANE PROTEIN INDUCED BY TUMOR NECROSIS FACTOR ALPHA"/>
    <property type="match status" value="1"/>
</dbReference>
<evidence type="ECO:0000256" key="8">
    <source>
        <dbReference type="ARBA" id="ARBA00045162"/>
    </source>
</evidence>
<evidence type="ECO:0000256" key="1">
    <source>
        <dbReference type="ARBA" id="ARBA00004473"/>
    </source>
</evidence>
<dbReference type="AlphaFoldDB" id="A0A8C7CJC0"/>
<evidence type="ECO:0000256" key="3">
    <source>
        <dbReference type="ARBA" id="ARBA00022692"/>
    </source>
</evidence>
<evidence type="ECO:0000256" key="5">
    <source>
        <dbReference type="ARBA" id="ARBA00023054"/>
    </source>
</evidence>
<evidence type="ECO:0000256" key="10">
    <source>
        <dbReference type="SAM" id="Phobius"/>
    </source>
</evidence>
<name>A0A8C7CJC0_ONCKI</name>
<evidence type="ECO:0000256" key="7">
    <source>
        <dbReference type="ARBA" id="ARBA00023242"/>
    </source>
</evidence>
<dbReference type="Ensembl" id="ENSOKIT00005007412.1">
    <property type="protein sequence ID" value="ENSOKIP00005006934.1"/>
    <property type="gene ID" value="ENSOKIG00005002518.1"/>
</dbReference>
<keyword evidence="7" id="KW-0539">Nucleus</keyword>